<dbReference type="Gene3D" id="3.30.470.20">
    <property type="entry name" value="ATP-grasp fold, B domain"/>
    <property type="match status" value="1"/>
</dbReference>
<feature type="region of interest" description="Disordered" evidence="2">
    <location>
        <begin position="1"/>
        <end position="49"/>
    </location>
</feature>
<dbReference type="InterPro" id="IPR001763">
    <property type="entry name" value="Rhodanese-like_dom"/>
</dbReference>
<comment type="caution">
    <text evidence="4">The sequence shown here is derived from an EMBL/GenBank/DDBJ whole genome shotgun (WGS) entry which is preliminary data.</text>
</comment>
<feature type="domain" description="Rhodanese" evidence="3">
    <location>
        <begin position="139"/>
        <end position="175"/>
    </location>
</feature>
<dbReference type="Pfam" id="PF13549">
    <property type="entry name" value="ATP-grasp_5"/>
    <property type="match status" value="1"/>
</dbReference>
<dbReference type="SUPFAM" id="SSF56059">
    <property type="entry name" value="Glutathione synthetase ATP-binding domain-like"/>
    <property type="match status" value="1"/>
</dbReference>
<dbReference type="SUPFAM" id="SSF52210">
    <property type="entry name" value="Succinyl-CoA synthetase domains"/>
    <property type="match status" value="2"/>
</dbReference>
<evidence type="ECO:0000313" key="5">
    <source>
        <dbReference type="Proteomes" id="UP000787635"/>
    </source>
</evidence>
<keyword evidence="4" id="KW-0436">Ligase</keyword>
<dbReference type="EMBL" id="JAAVNE010000050">
    <property type="protein sequence ID" value="NKC33629.1"/>
    <property type="molecule type" value="Genomic_DNA"/>
</dbReference>
<evidence type="ECO:0000256" key="2">
    <source>
        <dbReference type="SAM" id="MobiDB-lite"/>
    </source>
</evidence>
<sequence length="739" mass="74657">MGGADGHAFRRRPGARQGHAGPQPGEQLRAGAGDRQPVPGHLLHHRRAPRLRRRLPGEVDIVNPLEALLRPRSVAVVGASADPTKTGGRPVGYLLRHGFAGDVWPVNPRATEIAGLPCYRDVASLPGAPDVGIVLVGPERAEAAVRDLAARGCQAAIVLAGGYGETGEAGAEKQSALKRAAGPMRLLGPNTIGVVNLTDRIVLSATGALEFPALPPGGLSVVSQSGGILGALLSRGAAAGIGFAKLVATGNEGDLEVAEVLDALVDDPATTAIALYLEGLRNPGRFRAAARRAAAAGKPVVAFKVGRSEAGALAAISHTGAMAGADRMYDAFFAGLGVIRAERFAELLEVPAALALGRRAAGFRVAVLTSTGGAGALVADAVGLAGGTLPAPDAAVREKLAALLGEAPVGNPVDVTLAGLQPDLFRGAIRTLLDSDGYDQLVVVVGSSALAQPDLVADAMLEARGHSVKPVIAYVSPHAPHIAAGLNARGVPASTTPEGIAAILAALARPVPALPESQPVPALPSLPSGRLNEAESKALFAHFGIQGAREVAATTPEAAQAAAAGLGDRLVVKLLARDLAHKSDIGGVVLGVTPDRVAAVGATLLARLPGAEGLLVQEQVSGGIEMILGIVRDPHLGSAVLLGAGGTAAEVFGDTQLRMLPLTRADAEAMVRGLKVARVLAGFRGAPPADVPALVDAVLAFSRMGEALGDRLLEAEINPLFVLPAGQGVRAADGLAVLA</sequence>
<dbReference type="PROSITE" id="PS50206">
    <property type="entry name" value="RHODANESE_3"/>
    <property type="match status" value="1"/>
</dbReference>
<dbReference type="InterPro" id="IPR016102">
    <property type="entry name" value="Succinyl-CoA_synth-like"/>
</dbReference>
<dbReference type="InterPro" id="IPR013815">
    <property type="entry name" value="ATP_grasp_subdomain_1"/>
</dbReference>
<dbReference type="Pfam" id="PF13380">
    <property type="entry name" value="CoA_binding_2"/>
    <property type="match status" value="1"/>
</dbReference>
<proteinExistence type="predicted"/>
<keyword evidence="5" id="KW-1185">Reference proteome</keyword>
<dbReference type="SUPFAM" id="SSF51735">
    <property type="entry name" value="NAD(P)-binding Rossmann-fold domains"/>
    <property type="match status" value="1"/>
</dbReference>
<dbReference type="InterPro" id="IPR036291">
    <property type="entry name" value="NAD(P)-bd_dom_sf"/>
</dbReference>
<evidence type="ECO:0000313" key="4">
    <source>
        <dbReference type="EMBL" id="NKC33629.1"/>
    </source>
</evidence>
<reference evidence="4 5" key="1">
    <citation type="submission" date="2020-03" db="EMBL/GenBank/DDBJ databases">
        <title>Roseomonas selenitidurans sp. nov. isolated from urban soil.</title>
        <authorList>
            <person name="Liu H."/>
        </authorList>
    </citation>
    <scope>NUCLEOTIDE SEQUENCE [LARGE SCALE GENOMIC DNA]</scope>
    <source>
        <strain evidence="4 5">BU-1</strain>
    </source>
</reference>
<gene>
    <name evidence="4" type="ORF">HEQ75_22395</name>
</gene>
<dbReference type="Gene3D" id="3.40.50.261">
    <property type="entry name" value="Succinyl-CoA synthetase domains"/>
    <property type="match status" value="2"/>
</dbReference>
<dbReference type="Gene3D" id="3.40.50.720">
    <property type="entry name" value="NAD(P)-binding Rossmann-like Domain"/>
    <property type="match status" value="1"/>
</dbReference>
<dbReference type="InterPro" id="IPR003781">
    <property type="entry name" value="CoA-bd"/>
</dbReference>
<dbReference type="SMART" id="SM00881">
    <property type="entry name" value="CoA_binding"/>
    <property type="match status" value="1"/>
</dbReference>
<accession>A0ABX1E8S7</accession>
<dbReference type="InterPro" id="IPR032875">
    <property type="entry name" value="Succ_CoA_lig_flav_dom"/>
</dbReference>
<dbReference type="Gene3D" id="3.30.1490.20">
    <property type="entry name" value="ATP-grasp fold, A domain"/>
    <property type="match status" value="1"/>
</dbReference>
<dbReference type="GO" id="GO:0016874">
    <property type="term" value="F:ligase activity"/>
    <property type="evidence" value="ECO:0007669"/>
    <property type="project" value="UniProtKB-KW"/>
</dbReference>
<name>A0ABX1E8S7_9PROT</name>
<organism evidence="4 5">
    <name type="scientific">Falsiroseomonas selenitidurans</name>
    <dbReference type="NCBI Taxonomy" id="2716335"/>
    <lineage>
        <taxon>Bacteria</taxon>
        <taxon>Pseudomonadati</taxon>
        <taxon>Pseudomonadota</taxon>
        <taxon>Alphaproteobacteria</taxon>
        <taxon>Acetobacterales</taxon>
        <taxon>Roseomonadaceae</taxon>
        <taxon>Falsiroseomonas</taxon>
    </lineage>
</organism>
<dbReference type="Proteomes" id="UP000787635">
    <property type="component" value="Unassembled WGS sequence"/>
</dbReference>
<evidence type="ECO:0000259" key="3">
    <source>
        <dbReference type="PROSITE" id="PS50206"/>
    </source>
</evidence>
<dbReference type="PANTHER" id="PTHR42793:SF4">
    <property type="entry name" value="BLL6376 PROTEIN"/>
    <property type="match status" value="1"/>
</dbReference>
<dbReference type="Pfam" id="PF13607">
    <property type="entry name" value="Succ_CoA_lig"/>
    <property type="match status" value="1"/>
</dbReference>
<keyword evidence="1" id="KW-0816">Tricarboxylic acid cycle</keyword>
<dbReference type="PANTHER" id="PTHR42793">
    <property type="entry name" value="COA BINDING DOMAIN CONTAINING PROTEIN"/>
    <property type="match status" value="1"/>
</dbReference>
<evidence type="ECO:0000256" key="1">
    <source>
        <dbReference type="ARBA" id="ARBA00022532"/>
    </source>
</evidence>
<protein>
    <submittedName>
        <fullName evidence="4">Acetate--CoA ligase family protein</fullName>
    </submittedName>
</protein>